<proteinExistence type="predicted"/>
<dbReference type="AlphaFoldDB" id="A0A0W0R0X0"/>
<dbReference type="Gene3D" id="1.10.287.470">
    <property type="entry name" value="Helix hairpin bin"/>
    <property type="match status" value="1"/>
</dbReference>
<keyword evidence="4" id="KW-1185">Reference proteome</keyword>
<dbReference type="PATRIC" id="fig|45056.6.peg.1993"/>
<evidence type="ECO:0000313" key="4">
    <source>
        <dbReference type="Proteomes" id="UP000054859"/>
    </source>
</evidence>
<reference evidence="2 4" key="1">
    <citation type="submission" date="2015-11" db="EMBL/GenBank/DDBJ databases">
        <title>Identification of large and diverse effector repertoires of 38 Legionella species.</title>
        <authorList>
            <person name="Burstein D."/>
            <person name="Amaro F."/>
            <person name="Zusman T."/>
            <person name="Lifshitz Z."/>
            <person name="Cohen O."/>
            <person name="Gilbert J.A."/>
            <person name="Pupko T."/>
            <person name="Shuman H.A."/>
            <person name="Segal G."/>
        </authorList>
    </citation>
    <scope>NUCLEOTIDE SEQUENCE [LARGE SCALE GENOMIC DNA]</scope>
    <source>
        <strain evidence="2 4">1762-AUS-E</strain>
    </source>
</reference>
<protein>
    <submittedName>
        <fullName evidence="2 3">Membrane-fusion protein</fullName>
    </submittedName>
</protein>
<dbReference type="EMBL" id="LNKA01000019">
    <property type="protein sequence ID" value="KTC64638.1"/>
    <property type="molecule type" value="Genomic_DNA"/>
</dbReference>
<dbReference type="Gene3D" id="2.40.30.170">
    <property type="match status" value="1"/>
</dbReference>
<sequence length="388" mass="42567">MGSPTAKHYYELLFMKFFILLFTLLLVSCSPGKHTNKPEKHIIKVQSTTLHKSLFFTGTMQPLRETTLTAPLDSVIDSMPHSYGQKVQKDDKVFILNSAELQKQYNETLTEYLKAKDAYVIAKSKFTGTQDLWNAGLIAKNSYIGEKSGLNTAKIALMQATERLSDLLEKTGENSANFASLSFSDFEKVKKILSIKHNLVNIKATSPGVLLYPPKNSEEKSNQLTVGSSVKAGHVLGLIGDLSGVRIEIEIPEVDIDKVKPGMRAMVRSVSFPNEELTGEIVAINAQATSGNGAALPSFPAVIEVRNLSSQQQEWVKVGMSANIELFIDNHNKLMIPIQAIRHHNGKSIVSLVKNGKIQQQIITTGATNGDQVVVTSGLHENDEIVHG</sequence>
<evidence type="ECO:0000313" key="3">
    <source>
        <dbReference type="EMBL" id="VEH86106.1"/>
    </source>
</evidence>
<accession>A0A0W0R0X0</accession>
<dbReference type="PROSITE" id="PS51257">
    <property type="entry name" value="PROKAR_LIPOPROTEIN"/>
    <property type="match status" value="1"/>
</dbReference>
<dbReference type="Proteomes" id="UP000281170">
    <property type="component" value="Plasmid 24"/>
</dbReference>
<dbReference type="InterPro" id="IPR058627">
    <property type="entry name" value="MdtA-like_C"/>
</dbReference>
<dbReference type="Gene3D" id="2.40.420.20">
    <property type="match status" value="1"/>
</dbReference>
<name>A0A0W0R0X0_9GAMM</name>
<gene>
    <name evidence="3" type="primary">acrA_2</name>
    <name evidence="2" type="ORF">Lade_1932</name>
    <name evidence="3" type="ORF">NCTC12735_01753</name>
</gene>
<keyword evidence="3" id="KW-0614">Plasmid</keyword>
<dbReference type="KEGG" id="ladl:NCTC12735_01753"/>
<dbReference type="PANTHER" id="PTHR30469">
    <property type="entry name" value="MULTIDRUG RESISTANCE PROTEIN MDTA"/>
    <property type="match status" value="1"/>
</dbReference>
<evidence type="ECO:0000313" key="5">
    <source>
        <dbReference type="Proteomes" id="UP000281170"/>
    </source>
</evidence>
<dbReference type="GO" id="GO:0015562">
    <property type="term" value="F:efflux transmembrane transporter activity"/>
    <property type="evidence" value="ECO:0007669"/>
    <property type="project" value="TreeGrafter"/>
</dbReference>
<organism evidence="2 4">
    <name type="scientific">Legionella adelaidensis</name>
    <dbReference type="NCBI Taxonomy" id="45056"/>
    <lineage>
        <taxon>Bacteria</taxon>
        <taxon>Pseudomonadati</taxon>
        <taxon>Pseudomonadota</taxon>
        <taxon>Gammaproteobacteria</taxon>
        <taxon>Legionellales</taxon>
        <taxon>Legionellaceae</taxon>
        <taxon>Legionella</taxon>
    </lineage>
</organism>
<dbReference type="Pfam" id="PF25967">
    <property type="entry name" value="RND-MFP_C"/>
    <property type="match status" value="1"/>
</dbReference>
<dbReference type="PANTHER" id="PTHR30469:SF33">
    <property type="entry name" value="SLR1207 PROTEIN"/>
    <property type="match status" value="1"/>
</dbReference>
<dbReference type="Gene3D" id="2.40.50.100">
    <property type="match status" value="1"/>
</dbReference>
<dbReference type="EMBL" id="LR134433">
    <property type="protein sequence ID" value="VEH86106.1"/>
    <property type="molecule type" value="Genomic_DNA"/>
</dbReference>
<evidence type="ECO:0000313" key="2">
    <source>
        <dbReference type="EMBL" id="KTC64638.1"/>
    </source>
</evidence>
<geneLocation type="plasmid" evidence="3 5">
    <name>24</name>
</geneLocation>
<dbReference type="Proteomes" id="UP000054859">
    <property type="component" value="Unassembled WGS sequence"/>
</dbReference>
<reference evidence="3 5" key="2">
    <citation type="submission" date="2018-12" db="EMBL/GenBank/DDBJ databases">
        <authorList>
            <consortium name="Pathogen Informatics"/>
        </authorList>
    </citation>
    <scope>NUCLEOTIDE SEQUENCE [LARGE SCALE GENOMIC DNA]</scope>
    <source>
        <strain evidence="3 5">NCTC12735</strain>
        <plasmid evidence="5">24</plasmid>
    </source>
</reference>
<dbReference type="STRING" id="45056.Lade_1932"/>
<dbReference type="GO" id="GO:1990281">
    <property type="term" value="C:efflux pump complex"/>
    <property type="evidence" value="ECO:0007669"/>
    <property type="project" value="TreeGrafter"/>
</dbReference>
<feature type="domain" description="Multidrug resistance protein MdtA-like C-terminal permuted SH3" evidence="1">
    <location>
        <begin position="332"/>
        <end position="386"/>
    </location>
</feature>
<evidence type="ECO:0000259" key="1">
    <source>
        <dbReference type="Pfam" id="PF25967"/>
    </source>
</evidence>